<dbReference type="SUPFAM" id="SSF53756">
    <property type="entry name" value="UDP-Glycosyltransferase/glycogen phosphorylase"/>
    <property type="match status" value="1"/>
</dbReference>
<name>A0A1F8F337_9BACT</name>
<evidence type="ECO:0000313" key="2">
    <source>
        <dbReference type="Proteomes" id="UP000176834"/>
    </source>
</evidence>
<proteinExistence type="predicted"/>
<dbReference type="PANTHER" id="PTHR21015">
    <property type="entry name" value="UDP-N-ACETYLGLUCOSAMINE--N-ACETYLMURAMYL-(PENTAPEPTIDE) PYROPHOSPHORYL-UNDECAPRENOL N-ACETYLGLUCOSAMINE TRANSFERASE 1"/>
    <property type="match status" value="1"/>
</dbReference>
<gene>
    <name evidence="1" type="ORF">A3B86_04820</name>
</gene>
<dbReference type="EMBL" id="MGJN01000005">
    <property type="protein sequence ID" value="OGN07543.1"/>
    <property type="molecule type" value="Genomic_DNA"/>
</dbReference>
<dbReference type="Gene3D" id="3.40.50.2000">
    <property type="entry name" value="Glycogen Phosphorylase B"/>
    <property type="match status" value="2"/>
</dbReference>
<dbReference type="NCBIfam" id="TIGR00661">
    <property type="entry name" value="MJ1255"/>
    <property type="match status" value="1"/>
</dbReference>
<dbReference type="GO" id="GO:0016757">
    <property type="term" value="F:glycosyltransferase activity"/>
    <property type="evidence" value="ECO:0007669"/>
    <property type="project" value="TreeGrafter"/>
</dbReference>
<comment type="caution">
    <text evidence="1">The sequence shown here is derived from an EMBL/GenBank/DDBJ whole genome shotgun (WGS) entry which is preliminary data.</text>
</comment>
<sequence>MANILYGINGEGSGHWTRSKEVITHLQESGHNVVVVTSGRALTGLHNHFHVEEIFGFKFKFKGGQVDNLATFFENTSSLNKGGRSLKKTLKLIGETKTDLVITDFEPISCLAGRMKGVPVISIDNQHFITMTNADYPRRFVSQASITKAAIKMMTQGADQYVTLSFFDAEPKNKSVHIVPPVVRREVFRFEPTVGDYILVYVSHGHRAIAEVLKNIDFKFIVYGTTKEGCDGNVEFRKFDPNRFLEDLAGSAGVLATAGFSLISEALFLGKPYLAWPVKNLFEQVFNAYHLERLGYGKFISELETEKIESFIFNLARYHQNLSGYHRQDNNQLFAKLDELIKTVTL</sequence>
<evidence type="ECO:0000313" key="1">
    <source>
        <dbReference type="EMBL" id="OGN07543.1"/>
    </source>
</evidence>
<dbReference type="AlphaFoldDB" id="A0A1F8F337"/>
<dbReference type="InterPro" id="IPR005262">
    <property type="entry name" value="MJ1255-like"/>
</dbReference>
<organism evidence="1 2">
    <name type="scientific">Candidatus Yanofskybacteria bacterium RIFCSPHIGHO2_02_FULL_38_22b</name>
    <dbReference type="NCBI Taxonomy" id="1802673"/>
    <lineage>
        <taxon>Bacteria</taxon>
        <taxon>Candidatus Yanofskyibacteriota</taxon>
    </lineage>
</organism>
<dbReference type="Proteomes" id="UP000176834">
    <property type="component" value="Unassembled WGS sequence"/>
</dbReference>
<reference evidence="1 2" key="1">
    <citation type="journal article" date="2016" name="Nat. Commun.">
        <title>Thousands of microbial genomes shed light on interconnected biogeochemical processes in an aquifer system.</title>
        <authorList>
            <person name="Anantharaman K."/>
            <person name="Brown C.T."/>
            <person name="Hug L.A."/>
            <person name="Sharon I."/>
            <person name="Castelle C.J."/>
            <person name="Probst A.J."/>
            <person name="Thomas B.C."/>
            <person name="Singh A."/>
            <person name="Wilkins M.J."/>
            <person name="Karaoz U."/>
            <person name="Brodie E.L."/>
            <person name="Williams K.H."/>
            <person name="Hubbard S.S."/>
            <person name="Banfield J.F."/>
        </authorList>
    </citation>
    <scope>NUCLEOTIDE SEQUENCE [LARGE SCALE GENOMIC DNA]</scope>
</reference>
<protein>
    <recommendedName>
        <fullName evidence="3">Teichoic acid biosynthesis protein</fullName>
    </recommendedName>
</protein>
<dbReference type="PANTHER" id="PTHR21015:SF22">
    <property type="entry name" value="GLYCOSYLTRANSFERASE"/>
    <property type="match status" value="1"/>
</dbReference>
<accession>A0A1F8F337</accession>
<dbReference type="Pfam" id="PF13528">
    <property type="entry name" value="Glyco_trans_1_3"/>
    <property type="match status" value="1"/>
</dbReference>
<evidence type="ECO:0008006" key="3">
    <source>
        <dbReference type="Google" id="ProtNLM"/>
    </source>
</evidence>